<dbReference type="PANTHER" id="PTHR33993">
    <property type="entry name" value="GLYOXALASE-RELATED"/>
    <property type="match status" value="1"/>
</dbReference>
<dbReference type="CDD" id="cd07247">
    <property type="entry name" value="SgaA_N_like"/>
    <property type="match status" value="1"/>
</dbReference>
<dbReference type="RefSeq" id="WP_207278906.1">
    <property type="nucleotide sequence ID" value="NZ_JAFLEQ010000012.1"/>
</dbReference>
<keyword evidence="3" id="KW-1185">Reference proteome</keyword>
<organism evidence="2 3">
    <name type="scientific">Corynebacterium mendelii</name>
    <dbReference type="NCBI Taxonomy" id="2765362"/>
    <lineage>
        <taxon>Bacteria</taxon>
        <taxon>Bacillati</taxon>
        <taxon>Actinomycetota</taxon>
        <taxon>Actinomycetes</taxon>
        <taxon>Mycobacteriales</taxon>
        <taxon>Corynebacteriaceae</taxon>
        <taxon>Corynebacterium</taxon>
    </lineage>
</organism>
<dbReference type="SUPFAM" id="SSF54593">
    <property type="entry name" value="Glyoxalase/Bleomycin resistance protein/Dihydroxybiphenyl dioxygenase"/>
    <property type="match status" value="2"/>
</dbReference>
<dbReference type="Gene3D" id="3.10.180.10">
    <property type="entry name" value="2,3-Dihydroxybiphenyl 1,2-Dioxygenase, domain 1"/>
    <property type="match status" value="2"/>
</dbReference>
<dbReference type="InterPro" id="IPR029068">
    <property type="entry name" value="Glyas_Bleomycin-R_OHBP_Dase"/>
</dbReference>
<dbReference type="Pfam" id="PF18029">
    <property type="entry name" value="Glyoxalase_6"/>
    <property type="match status" value="1"/>
</dbReference>
<evidence type="ECO:0000259" key="1">
    <source>
        <dbReference type="PROSITE" id="PS51819"/>
    </source>
</evidence>
<dbReference type="InterPro" id="IPR004360">
    <property type="entry name" value="Glyas_Fos-R_dOase_dom"/>
</dbReference>
<dbReference type="AlphaFoldDB" id="A0A939IU08"/>
<evidence type="ECO:0000313" key="2">
    <source>
        <dbReference type="EMBL" id="MBN9644419.1"/>
    </source>
</evidence>
<dbReference type="PANTHER" id="PTHR33993:SF14">
    <property type="entry name" value="GB|AAF24581.1"/>
    <property type="match status" value="1"/>
</dbReference>
<protein>
    <submittedName>
        <fullName evidence="2">VOC family protein</fullName>
    </submittedName>
</protein>
<sequence length="284" mass="30576">MPAFNAVATMPYWLDLMSTDTRKSTYFYSTVLGWDIAETDSGWRMAKAQGLPVAGMLEKPDDFFTDTWVTYFMADDLEALTDKAAELGSRVLAGPQEIALGTMAVLVDPAGALFGLIQPHSGDAFIAGGEPGTTVWHENAVVTAFDETIAFYAELFDWAIEVTVDEHNRKYGVATEEGMPFAGFWDAAGVFGTHVPSFWQSYLGVEDLGTAHEAVVRAGGEVVSGPQNSPFGPMMVVADSTGATVTFCEVAPYVEQGHEGDELAGMDLSAYGIDTTPLPENNRQ</sequence>
<comment type="caution">
    <text evidence="2">The sequence shown here is derived from an EMBL/GenBank/DDBJ whole genome shotgun (WGS) entry which is preliminary data.</text>
</comment>
<accession>A0A939IU08</accession>
<dbReference type="EMBL" id="JAFLEQ010000012">
    <property type="protein sequence ID" value="MBN9644419.1"/>
    <property type="molecule type" value="Genomic_DNA"/>
</dbReference>
<evidence type="ECO:0000313" key="3">
    <source>
        <dbReference type="Proteomes" id="UP000664332"/>
    </source>
</evidence>
<gene>
    <name evidence="2" type="ORF">JZY06_07315</name>
</gene>
<dbReference type="InterPro" id="IPR041581">
    <property type="entry name" value="Glyoxalase_6"/>
</dbReference>
<dbReference type="PROSITE" id="PS51819">
    <property type="entry name" value="VOC"/>
    <property type="match status" value="1"/>
</dbReference>
<feature type="domain" description="VOC" evidence="1">
    <location>
        <begin position="10"/>
        <end position="119"/>
    </location>
</feature>
<dbReference type="InterPro" id="IPR052164">
    <property type="entry name" value="Anthracycline_SecMetBiosynth"/>
</dbReference>
<dbReference type="Pfam" id="PF00903">
    <property type="entry name" value="Glyoxalase"/>
    <property type="match status" value="1"/>
</dbReference>
<proteinExistence type="predicted"/>
<dbReference type="InterPro" id="IPR037523">
    <property type="entry name" value="VOC_core"/>
</dbReference>
<dbReference type="Proteomes" id="UP000664332">
    <property type="component" value="Unassembled WGS sequence"/>
</dbReference>
<name>A0A939IU08_9CORY</name>
<reference evidence="2" key="1">
    <citation type="submission" date="2021-03" db="EMBL/GenBank/DDBJ databases">
        <authorList>
            <person name="Sun Q."/>
        </authorList>
    </citation>
    <scope>NUCLEOTIDE SEQUENCE</scope>
    <source>
        <strain evidence="2">CCM 8862</strain>
    </source>
</reference>